<evidence type="ECO:0000256" key="2">
    <source>
        <dbReference type="SAM" id="Phobius"/>
    </source>
</evidence>
<proteinExistence type="predicted"/>
<feature type="transmembrane region" description="Helical" evidence="2">
    <location>
        <begin position="20"/>
        <end position="38"/>
    </location>
</feature>
<keyword evidence="2" id="KW-1133">Transmembrane helix</keyword>
<evidence type="ECO:0008006" key="5">
    <source>
        <dbReference type="Google" id="ProtNLM"/>
    </source>
</evidence>
<evidence type="ECO:0000313" key="3">
    <source>
        <dbReference type="EMBL" id="QDU45158.1"/>
    </source>
</evidence>
<dbReference type="InterPro" id="IPR011465">
    <property type="entry name" value="DUF1571"/>
</dbReference>
<name>A0A517ZRR5_9PLAN</name>
<dbReference type="EMBL" id="CP036276">
    <property type="protein sequence ID" value="QDU45158.1"/>
    <property type="molecule type" value="Genomic_DNA"/>
</dbReference>
<keyword evidence="2" id="KW-0812">Transmembrane</keyword>
<dbReference type="Proteomes" id="UP000319383">
    <property type="component" value="Chromosome"/>
</dbReference>
<feature type="region of interest" description="Disordered" evidence="1">
    <location>
        <begin position="55"/>
        <end position="85"/>
    </location>
</feature>
<keyword evidence="4" id="KW-1185">Reference proteome</keyword>
<feature type="compositionally biased region" description="Polar residues" evidence="1">
    <location>
        <begin position="68"/>
        <end position="85"/>
    </location>
</feature>
<evidence type="ECO:0000313" key="4">
    <source>
        <dbReference type="Proteomes" id="UP000319383"/>
    </source>
</evidence>
<gene>
    <name evidence="3" type="ORF">Mal52_36470</name>
</gene>
<dbReference type="KEGG" id="sdyn:Mal52_36470"/>
<dbReference type="AlphaFoldDB" id="A0A517ZRR5"/>
<dbReference type="RefSeq" id="WP_145377558.1">
    <property type="nucleotide sequence ID" value="NZ_CP036276.1"/>
</dbReference>
<organism evidence="3 4">
    <name type="scientific">Symmachiella dynata</name>
    <dbReference type="NCBI Taxonomy" id="2527995"/>
    <lineage>
        <taxon>Bacteria</taxon>
        <taxon>Pseudomonadati</taxon>
        <taxon>Planctomycetota</taxon>
        <taxon>Planctomycetia</taxon>
        <taxon>Planctomycetales</taxon>
        <taxon>Planctomycetaceae</taxon>
        <taxon>Symmachiella</taxon>
    </lineage>
</organism>
<accession>A0A517ZRR5</accession>
<dbReference type="Pfam" id="PF07608">
    <property type="entry name" value="DUF1571"/>
    <property type="match status" value="1"/>
</dbReference>
<sequence length="336" mass="37724">MTRKPRHHALPAGATRPNFLAVLITCSAIGVLVLNFQLEPARAVSRNTAARPVISQIAPRAASPESAGDTSAENGDSTGEQENSSAMLGTVCRGRVALLLNIALLEDGIRMLEKHPGYTANFHKQEWLDEAEELTELQTIEIKNRHKPFSVYMHWLNGDAGREVLFVEGQHGNKMVVHAGGNGLKSKLTLSIAPDSSIAMGESRHPITQAGLLNLAKTMAKFRRRDLAHGDSVECCMGQEQLFNERPCYSFTLNFQDEEIEADYRKSVVLIDKEWSIPVLVQNFGWYDTEDEEMAKLTPEQLDEETFLEYYAFSNINFETELRSDDFEKDSPKYRF</sequence>
<protein>
    <recommendedName>
        <fullName evidence="5">DUF1571 domain-containing protein</fullName>
    </recommendedName>
</protein>
<reference evidence="3 4" key="1">
    <citation type="submission" date="2019-02" db="EMBL/GenBank/DDBJ databases">
        <title>Deep-cultivation of Planctomycetes and their phenomic and genomic characterization uncovers novel biology.</title>
        <authorList>
            <person name="Wiegand S."/>
            <person name="Jogler M."/>
            <person name="Boedeker C."/>
            <person name="Pinto D."/>
            <person name="Vollmers J."/>
            <person name="Rivas-Marin E."/>
            <person name="Kohn T."/>
            <person name="Peeters S.H."/>
            <person name="Heuer A."/>
            <person name="Rast P."/>
            <person name="Oberbeckmann S."/>
            <person name="Bunk B."/>
            <person name="Jeske O."/>
            <person name="Meyerdierks A."/>
            <person name="Storesund J.E."/>
            <person name="Kallscheuer N."/>
            <person name="Luecker S."/>
            <person name="Lage O.M."/>
            <person name="Pohl T."/>
            <person name="Merkel B.J."/>
            <person name="Hornburger P."/>
            <person name="Mueller R.-W."/>
            <person name="Bruemmer F."/>
            <person name="Labrenz M."/>
            <person name="Spormann A.M."/>
            <person name="Op den Camp H."/>
            <person name="Overmann J."/>
            <person name="Amann R."/>
            <person name="Jetten M.S.M."/>
            <person name="Mascher T."/>
            <person name="Medema M.H."/>
            <person name="Devos D.P."/>
            <person name="Kaster A.-K."/>
            <person name="Ovreas L."/>
            <person name="Rohde M."/>
            <person name="Galperin M.Y."/>
            <person name="Jogler C."/>
        </authorList>
    </citation>
    <scope>NUCLEOTIDE SEQUENCE [LARGE SCALE GENOMIC DNA]</scope>
    <source>
        <strain evidence="3 4">Mal52</strain>
    </source>
</reference>
<evidence type="ECO:0000256" key="1">
    <source>
        <dbReference type="SAM" id="MobiDB-lite"/>
    </source>
</evidence>
<keyword evidence="2" id="KW-0472">Membrane</keyword>